<dbReference type="Proteomes" id="UP000734854">
    <property type="component" value="Unassembled WGS sequence"/>
</dbReference>
<evidence type="ECO:0000313" key="6">
    <source>
        <dbReference type="EMBL" id="KAG6538789.1"/>
    </source>
</evidence>
<dbReference type="GO" id="GO:0071472">
    <property type="term" value="P:cellular response to salt stress"/>
    <property type="evidence" value="ECO:0007669"/>
    <property type="project" value="UniProtKB-ARBA"/>
</dbReference>
<keyword evidence="7" id="KW-1185">Reference proteome</keyword>
<gene>
    <name evidence="6" type="ORF">ZIOFF_003918</name>
</gene>
<organism evidence="6 7">
    <name type="scientific">Zingiber officinale</name>
    <name type="common">Ginger</name>
    <name type="synonym">Amomum zingiber</name>
    <dbReference type="NCBI Taxonomy" id="94328"/>
    <lineage>
        <taxon>Eukaryota</taxon>
        <taxon>Viridiplantae</taxon>
        <taxon>Streptophyta</taxon>
        <taxon>Embryophyta</taxon>
        <taxon>Tracheophyta</taxon>
        <taxon>Spermatophyta</taxon>
        <taxon>Magnoliopsida</taxon>
        <taxon>Liliopsida</taxon>
        <taxon>Zingiberales</taxon>
        <taxon>Zingiberaceae</taxon>
        <taxon>Zingiber</taxon>
    </lineage>
</organism>
<accession>A0A8J5IQ66</accession>
<dbReference type="Gene3D" id="3.30.710.10">
    <property type="entry name" value="Potassium Channel Kv1.1, Chain A"/>
    <property type="match status" value="1"/>
</dbReference>
<evidence type="ECO:0000313" key="7">
    <source>
        <dbReference type="Proteomes" id="UP000734854"/>
    </source>
</evidence>
<evidence type="ECO:0000256" key="3">
    <source>
        <dbReference type="ARBA" id="ARBA00010846"/>
    </source>
</evidence>
<reference evidence="6 7" key="1">
    <citation type="submission" date="2020-08" db="EMBL/GenBank/DDBJ databases">
        <title>Plant Genome Project.</title>
        <authorList>
            <person name="Zhang R.-G."/>
        </authorList>
    </citation>
    <scope>NUCLEOTIDE SEQUENCE [LARGE SCALE GENOMIC DNA]</scope>
    <source>
        <tissue evidence="6">Rhizome</tissue>
    </source>
</reference>
<dbReference type="CDD" id="cd00121">
    <property type="entry name" value="MATH"/>
    <property type="match status" value="1"/>
</dbReference>
<dbReference type="InterPro" id="IPR002083">
    <property type="entry name" value="MATH/TRAF_dom"/>
</dbReference>
<evidence type="ECO:0000256" key="2">
    <source>
        <dbReference type="ARBA" id="ARBA00004906"/>
    </source>
</evidence>
<dbReference type="PANTHER" id="PTHR26379:SF293">
    <property type="entry name" value="BTB_POZ AND MATH DOMAIN-CONTAINING PROTEIN 3"/>
    <property type="match status" value="1"/>
</dbReference>
<comment type="similarity">
    <text evidence="3">Belongs to the Tdpoz family.</text>
</comment>
<feature type="domain" description="BTB" evidence="4">
    <location>
        <begin position="363"/>
        <end position="426"/>
    </location>
</feature>
<dbReference type="InterPro" id="IPR045005">
    <property type="entry name" value="BPM1-6"/>
</dbReference>
<dbReference type="Pfam" id="PF22486">
    <property type="entry name" value="MATH_2"/>
    <property type="match status" value="1"/>
</dbReference>
<sequence length="600" mass="66159">MGFIEFSSVNWDKLTQHSYPFGQIDDSPGLNPLEDKVFWICGLTMLPLIMCVFDVKPSFLGTPGPKVAFFDPTDEFQFPDAINDDPGFTGLGQFFVLLQEMIRPARCRDATVFGLDSSCLKVSSISFLLHGFAWKSEGPLVRVRVQAPPEAGADARPSNFGLWNEMEEEKKVGHGEQNGLNVSRSKSICETVNGSHEYTIKGFSLAKGMGPGKYLSSDTFQVGGFQWAIYFFPDGKNPEDNSLYVSVFIALASEGTDVRALFELTMLDQSGKGNHKVHSHFERALEGGPYTLKYRGSMWGYKRFYRRTALETSDYLRDDCLVMHCTVGVVRNRIETPTQFSINVPSSDLGQCLKELLKSGIGSDIVFQVGDETFQAHKKILAARSPVFNAQFFGLIGNPDVDKIVVDEVEPPVFKAMLSFIYSDELPDVHELTGSVSMSTFTIIIQHLLAAADRYGLERLRLLCEVKLCDGITADTVATTLALAEQHQCVQLKNVCLKFIAVRENLGGQMVQGLGSSDGLEVSISLVKSNLTNRVVQSAVMQTEGFNYLEATCPSVLAELLETVADDDSGSACRKRSASSNQGLNYLDSVDVSGKRSRRM</sequence>
<dbReference type="PANTHER" id="PTHR26379">
    <property type="entry name" value="BTB/POZ AND MATH DOMAIN-CONTAINING PROTEIN 1"/>
    <property type="match status" value="1"/>
</dbReference>
<dbReference type="CDD" id="cd18280">
    <property type="entry name" value="BTB_POZ_BPM_plant"/>
    <property type="match status" value="1"/>
</dbReference>
<protein>
    <recommendedName>
        <fullName evidence="8">BTB/POZ and MATH domain-containing protein 3</fullName>
    </recommendedName>
</protein>
<dbReference type="EMBL" id="JACMSC010000001">
    <property type="protein sequence ID" value="KAG6538789.1"/>
    <property type="molecule type" value="Genomic_DNA"/>
</dbReference>
<evidence type="ECO:0000259" key="5">
    <source>
        <dbReference type="PROSITE" id="PS50144"/>
    </source>
</evidence>
<dbReference type="GO" id="GO:0016567">
    <property type="term" value="P:protein ubiquitination"/>
    <property type="evidence" value="ECO:0007669"/>
    <property type="project" value="InterPro"/>
</dbReference>
<dbReference type="Gene3D" id="1.25.40.420">
    <property type="match status" value="1"/>
</dbReference>
<comment type="caution">
    <text evidence="6">The sequence shown here is derived from an EMBL/GenBank/DDBJ whole genome shotgun (WGS) entry which is preliminary data.</text>
</comment>
<comment type="function">
    <text evidence="1">May act as a substrate-specific adapter of an E3 ubiquitin-protein ligase complex (CUL3-RBX1-BTB) which mediates the ubiquitination and subsequent proteasomal degradation of target proteins.</text>
</comment>
<proteinExistence type="inferred from homology"/>
<feature type="domain" description="MATH" evidence="5">
    <location>
        <begin position="193"/>
        <end position="327"/>
    </location>
</feature>
<dbReference type="SUPFAM" id="SSF54695">
    <property type="entry name" value="POZ domain"/>
    <property type="match status" value="1"/>
</dbReference>
<dbReference type="SUPFAM" id="SSF49599">
    <property type="entry name" value="TRAF domain-like"/>
    <property type="match status" value="1"/>
</dbReference>
<dbReference type="InterPro" id="IPR056423">
    <property type="entry name" value="BACK_BPM_SPOP"/>
</dbReference>
<dbReference type="PROSITE" id="PS50097">
    <property type="entry name" value="BTB"/>
    <property type="match status" value="1"/>
</dbReference>
<evidence type="ECO:0008006" key="8">
    <source>
        <dbReference type="Google" id="ProtNLM"/>
    </source>
</evidence>
<dbReference type="AlphaFoldDB" id="A0A8J5IQ66"/>
<name>A0A8J5IQ66_ZINOF</name>
<dbReference type="InterPro" id="IPR011333">
    <property type="entry name" value="SKP1/BTB/POZ_sf"/>
</dbReference>
<evidence type="ECO:0000259" key="4">
    <source>
        <dbReference type="PROSITE" id="PS50097"/>
    </source>
</evidence>
<dbReference type="SMART" id="SM00225">
    <property type="entry name" value="BTB"/>
    <property type="match status" value="1"/>
</dbReference>
<dbReference type="InterPro" id="IPR008974">
    <property type="entry name" value="TRAF-like"/>
</dbReference>
<dbReference type="InterPro" id="IPR000210">
    <property type="entry name" value="BTB/POZ_dom"/>
</dbReference>
<dbReference type="Pfam" id="PF00651">
    <property type="entry name" value="BTB"/>
    <property type="match status" value="1"/>
</dbReference>
<dbReference type="Gene3D" id="2.60.210.10">
    <property type="entry name" value="Apoptosis, Tumor Necrosis Factor Receptor Associated Protein 2, Chain A"/>
    <property type="match status" value="1"/>
</dbReference>
<dbReference type="FunFam" id="3.30.710.10:FF:000136">
    <property type="entry name" value="BTB-POZ and math domain 1"/>
    <property type="match status" value="1"/>
</dbReference>
<evidence type="ECO:0000256" key="1">
    <source>
        <dbReference type="ARBA" id="ARBA00002668"/>
    </source>
</evidence>
<dbReference type="Pfam" id="PF24570">
    <property type="entry name" value="BACK_BPM_SPOP"/>
    <property type="match status" value="1"/>
</dbReference>
<dbReference type="PROSITE" id="PS50144">
    <property type="entry name" value="MATH"/>
    <property type="match status" value="1"/>
</dbReference>
<dbReference type="SMART" id="SM00061">
    <property type="entry name" value="MATH"/>
    <property type="match status" value="1"/>
</dbReference>
<comment type="pathway">
    <text evidence="2">Protein modification; protein ubiquitination.</text>
</comment>